<name>Q0RXT3_RHOJR</name>
<evidence type="ECO:0000313" key="3">
    <source>
        <dbReference type="EMBL" id="ABG99903.1"/>
    </source>
</evidence>
<gene>
    <name evidence="3" type="ordered locus">RHA1_ro08859</name>
</gene>
<proteinExistence type="predicted"/>
<dbReference type="Proteomes" id="UP000008710">
    <property type="component" value="Plasmid pRHL1"/>
</dbReference>
<feature type="domain" description="ApeA N-terminal" evidence="2">
    <location>
        <begin position="55"/>
        <end position="182"/>
    </location>
</feature>
<accession>Q0RXT3</accession>
<evidence type="ECO:0000259" key="2">
    <source>
        <dbReference type="Pfam" id="PF18862"/>
    </source>
</evidence>
<dbReference type="EMBL" id="CP000432">
    <property type="protein sequence ID" value="ABG99903.1"/>
    <property type="molecule type" value="Genomic_DNA"/>
</dbReference>
<geneLocation type="plasmid" evidence="3 4">
    <name>pRHL1</name>
</geneLocation>
<feature type="region of interest" description="Disordered" evidence="1">
    <location>
        <begin position="26"/>
        <end position="45"/>
    </location>
</feature>
<sequence>MQKRLKAAVKCLASRVPTQLKRVARANRQAPAQPGPMELAAEQSTDAESQIPLEGDFWAAEAPARRRRGELTVRAQTDALLDTIDLVDMRAVTMTMFPNGETHWTQSGDPEDVVADFSPITVHGVLDAGRDVTLVDAMGTAGVASQSFRVRYVLDGAHVDGHDERFSAVRFQLDDPRWWTHLEDGMTAQGGTVGSLSISRDGQSVWFVFELTEPMTLRECDSLVTSPALTLARLASGMDLDIGPTQLRVGPATSPWISVLTKRRSSEPIRRRKQPTEVLLPSSVLGIDNFASWIDLSVAFDGLPAVVANPPKGVAIQAEALTMASVAEGLHRRLFSGTGNMTYRARLEQLEQAAVEVVPQVTAGFTNLPWAPSVVKTRNLLAHQLDDDKREMLEKIDAMTLVAWSVPWVLRIVLLRRAGLDTETISARLADFNAFQYYRANVASIQSKYQH</sequence>
<organism evidence="3 4">
    <name type="scientific">Rhodococcus jostii (strain RHA1)</name>
    <dbReference type="NCBI Taxonomy" id="101510"/>
    <lineage>
        <taxon>Bacteria</taxon>
        <taxon>Bacillati</taxon>
        <taxon>Actinomycetota</taxon>
        <taxon>Actinomycetes</taxon>
        <taxon>Mycobacteriales</taxon>
        <taxon>Nocardiaceae</taxon>
        <taxon>Rhodococcus</taxon>
    </lineage>
</organism>
<dbReference type="HOGENOM" id="CLU_606735_0_0_11"/>
<protein>
    <recommendedName>
        <fullName evidence="2">ApeA N-terminal domain-containing protein</fullName>
    </recommendedName>
</protein>
<dbReference type="KEGG" id="rha:RHA1_ro08859"/>
<dbReference type="InterPro" id="IPR041223">
    <property type="entry name" value="ApeA_NTD"/>
</dbReference>
<evidence type="ECO:0000313" key="4">
    <source>
        <dbReference type="Proteomes" id="UP000008710"/>
    </source>
</evidence>
<dbReference type="AlphaFoldDB" id="Q0RXT3"/>
<dbReference type="Pfam" id="PF18862">
    <property type="entry name" value="ApeA_NTD1"/>
    <property type="match status" value="1"/>
</dbReference>
<evidence type="ECO:0000256" key="1">
    <source>
        <dbReference type="SAM" id="MobiDB-lite"/>
    </source>
</evidence>
<reference evidence="4" key="1">
    <citation type="journal article" date="2006" name="Proc. Natl. Acad. Sci. U.S.A.">
        <title>The complete genome of Rhodococcus sp. RHA1 provides insights into a catabolic powerhouse.</title>
        <authorList>
            <person name="McLeod M.P."/>
            <person name="Warren R.L."/>
            <person name="Hsiao W.W.L."/>
            <person name="Araki N."/>
            <person name="Myhre M."/>
            <person name="Fernandes C."/>
            <person name="Miyazawa D."/>
            <person name="Wong W."/>
            <person name="Lillquist A.L."/>
            <person name="Wang D."/>
            <person name="Dosanjh M."/>
            <person name="Hara H."/>
            <person name="Petrescu A."/>
            <person name="Morin R.D."/>
            <person name="Yang G."/>
            <person name="Stott J.M."/>
            <person name="Schein J.E."/>
            <person name="Shin H."/>
            <person name="Smailus D."/>
            <person name="Siddiqui A.S."/>
            <person name="Marra M.A."/>
            <person name="Jones S.J.M."/>
            <person name="Holt R."/>
            <person name="Brinkman F.S.L."/>
            <person name="Miyauchi K."/>
            <person name="Fukuda M."/>
            <person name="Davies J.E."/>
            <person name="Mohn W.W."/>
            <person name="Eltis L.D."/>
        </authorList>
    </citation>
    <scope>NUCLEOTIDE SEQUENCE [LARGE SCALE GENOMIC DNA]</scope>
    <source>
        <strain evidence="4">RHA1</strain>
    </source>
</reference>
<keyword evidence="3" id="KW-0614">Plasmid</keyword>